<dbReference type="InterPro" id="IPR051692">
    <property type="entry name" value="OMP-like"/>
</dbReference>
<gene>
    <name evidence="6" type="ORF">GPA21_12975</name>
</gene>
<comment type="subcellular location">
    <subcellularLocation>
        <location evidence="1">Cell outer membrane</location>
    </subcellularLocation>
</comment>
<keyword evidence="2 4" id="KW-0732">Signal</keyword>
<reference evidence="6" key="1">
    <citation type="submission" date="2019-12" db="EMBL/GenBank/DDBJ databases">
        <title>Comparative genomics gives insights into the taxonomy of the Azoarcus-Aromatoleum group and reveals separate origins of nif in the plant-associated Azoarcus and non-plant-associated Aromatoleum sub-groups.</title>
        <authorList>
            <person name="Lafos M."/>
            <person name="Maluk M."/>
            <person name="Batista M."/>
            <person name="Junghare M."/>
            <person name="Carmona M."/>
            <person name="Faoro H."/>
            <person name="Cruz L.M."/>
            <person name="Battistoni F."/>
            <person name="De Souza E."/>
            <person name="Pedrosa F."/>
            <person name="Chen W.-M."/>
            <person name="Poole P.S."/>
            <person name="Dixon R.A."/>
            <person name="James E.K."/>
        </authorList>
    </citation>
    <scope>NUCLEOTIDE SEQUENCE</scope>
    <source>
        <strain evidence="6">NSC3</strain>
    </source>
</reference>
<evidence type="ECO:0000259" key="5">
    <source>
        <dbReference type="Pfam" id="PF13505"/>
    </source>
</evidence>
<dbReference type="InterPro" id="IPR027385">
    <property type="entry name" value="Beta-barrel_OMP"/>
</dbReference>
<evidence type="ECO:0000256" key="1">
    <source>
        <dbReference type="ARBA" id="ARBA00004442"/>
    </source>
</evidence>
<dbReference type="Proteomes" id="UP000599523">
    <property type="component" value="Unassembled WGS sequence"/>
</dbReference>
<dbReference type="Pfam" id="PF13505">
    <property type="entry name" value="OMP_b-brl"/>
    <property type="match status" value="1"/>
</dbReference>
<dbReference type="RefSeq" id="WP_168988571.1">
    <property type="nucleotide sequence ID" value="NZ_CAWPHM010000307.1"/>
</dbReference>
<comment type="caution">
    <text evidence="6">The sequence shown here is derived from an EMBL/GenBank/DDBJ whole genome shotgun (WGS) entry which is preliminary data.</text>
</comment>
<evidence type="ECO:0000256" key="4">
    <source>
        <dbReference type="SAM" id="SignalP"/>
    </source>
</evidence>
<dbReference type="AlphaFoldDB" id="A0A972FE84"/>
<dbReference type="InterPro" id="IPR011250">
    <property type="entry name" value="OMP/PagP_B-barrel"/>
</dbReference>
<dbReference type="SUPFAM" id="SSF56925">
    <property type="entry name" value="OMPA-like"/>
    <property type="match status" value="1"/>
</dbReference>
<organism evidence="6 7">
    <name type="scientific">Azoarcus taiwanensis</name>
    <dbReference type="NCBI Taxonomy" id="666964"/>
    <lineage>
        <taxon>Bacteria</taxon>
        <taxon>Pseudomonadati</taxon>
        <taxon>Pseudomonadota</taxon>
        <taxon>Betaproteobacteria</taxon>
        <taxon>Rhodocyclales</taxon>
        <taxon>Zoogloeaceae</taxon>
        <taxon>Azoarcus</taxon>
    </lineage>
</organism>
<feature type="chain" id="PRO_5036708209" evidence="4">
    <location>
        <begin position="21"/>
        <end position="226"/>
    </location>
</feature>
<protein>
    <submittedName>
        <fullName evidence="6">Outer membrane beta-barrel protein</fullName>
    </submittedName>
</protein>
<keyword evidence="3" id="KW-0472">Membrane</keyword>
<dbReference type="PANTHER" id="PTHR34001:SF3">
    <property type="entry name" value="BLL7405 PROTEIN"/>
    <property type="match status" value="1"/>
</dbReference>
<name>A0A972FE84_9RHOO</name>
<dbReference type="PANTHER" id="PTHR34001">
    <property type="entry name" value="BLL7405 PROTEIN"/>
    <property type="match status" value="1"/>
</dbReference>
<sequence>MKPLKSIIAVAAFFPAVAFANDFSGFHASAFLGAAKASDEATGYWQGTSDRSGFTHSTNPTGGLLGFAVGYNHALTDRLLVGAEVDLEARGSQRDRSFQKYKGVTETDYSVRSQLRAAASLRARLGYLVTDRTLVYVTAGYAAAHVKRTFIDEEMPPIERESRTRWQDGWTAGIGGQYLVRQNLSAGIEYRYSDFGTDKVRSRLWLEDYKQKLRDQSVRVSLTYHY</sequence>
<proteinExistence type="predicted"/>
<keyword evidence="7" id="KW-1185">Reference proteome</keyword>
<dbReference type="EMBL" id="WTVM01000079">
    <property type="protein sequence ID" value="NMG03873.1"/>
    <property type="molecule type" value="Genomic_DNA"/>
</dbReference>
<evidence type="ECO:0000313" key="7">
    <source>
        <dbReference type="Proteomes" id="UP000599523"/>
    </source>
</evidence>
<feature type="domain" description="Outer membrane protein beta-barrel" evidence="5">
    <location>
        <begin position="7"/>
        <end position="225"/>
    </location>
</feature>
<evidence type="ECO:0000256" key="3">
    <source>
        <dbReference type="ARBA" id="ARBA00023136"/>
    </source>
</evidence>
<dbReference type="Gene3D" id="2.40.160.20">
    <property type="match status" value="1"/>
</dbReference>
<feature type="signal peptide" evidence="4">
    <location>
        <begin position="1"/>
        <end position="20"/>
    </location>
</feature>
<evidence type="ECO:0000256" key="2">
    <source>
        <dbReference type="ARBA" id="ARBA00022729"/>
    </source>
</evidence>
<dbReference type="GO" id="GO:0009279">
    <property type="term" value="C:cell outer membrane"/>
    <property type="evidence" value="ECO:0007669"/>
    <property type="project" value="UniProtKB-SubCell"/>
</dbReference>
<evidence type="ECO:0000313" key="6">
    <source>
        <dbReference type="EMBL" id="NMG03873.1"/>
    </source>
</evidence>
<accession>A0A972FE84</accession>